<dbReference type="AlphaFoldDB" id="A0A1D8A393"/>
<evidence type="ECO:0000313" key="3">
    <source>
        <dbReference type="Proteomes" id="UP000094626"/>
    </source>
</evidence>
<accession>A0A1D8A393</accession>
<dbReference type="RefSeq" id="WP_069707975.1">
    <property type="nucleotide sequence ID" value="NZ_CP017075.1"/>
</dbReference>
<dbReference type="Proteomes" id="UP000094626">
    <property type="component" value="Chromosome"/>
</dbReference>
<keyword evidence="1" id="KW-0472">Membrane</keyword>
<reference evidence="3" key="1">
    <citation type="journal article" date="2017" name="J. Biotechnol.">
        <title>Complete genome sequence of Novosphingobium resinovorum SA1, a versatile xenobiotic-degrading bacterium capable of utilizing sulfanilic acid.</title>
        <authorList>
            <person name="Hegedus B."/>
            <person name="Kos P.B."/>
            <person name="Balint B."/>
            <person name="Maroti G."/>
            <person name="Gan H.M."/>
            <person name="Perei K."/>
            <person name="Rakhely G."/>
        </authorList>
    </citation>
    <scope>NUCLEOTIDE SEQUENCE [LARGE SCALE GENOMIC DNA]</scope>
    <source>
        <strain evidence="3">SA1</strain>
    </source>
</reference>
<proteinExistence type="predicted"/>
<dbReference type="KEGG" id="nre:BES08_07240"/>
<keyword evidence="1" id="KW-0812">Transmembrane</keyword>
<evidence type="ECO:0000313" key="2">
    <source>
        <dbReference type="EMBL" id="AOR76564.1"/>
    </source>
</evidence>
<dbReference type="OrthoDB" id="8617696at2"/>
<dbReference type="EMBL" id="CP017075">
    <property type="protein sequence ID" value="AOR76564.1"/>
    <property type="molecule type" value="Genomic_DNA"/>
</dbReference>
<keyword evidence="3" id="KW-1185">Reference proteome</keyword>
<protein>
    <submittedName>
        <fullName evidence="2">Uncharacterized protein</fullName>
    </submittedName>
</protein>
<keyword evidence="1" id="KW-1133">Transmembrane helix</keyword>
<gene>
    <name evidence="2" type="ORF">BES08_07240</name>
</gene>
<name>A0A1D8A393_9SPHN</name>
<sequence>MVAAWIIATLVAIAIQIISYVLMPKPKAPKPEAVKELEEPVAEAGIERPVIFGTMMIQSPNCLWYGDKYMHTYKVKA</sequence>
<evidence type="ECO:0000256" key="1">
    <source>
        <dbReference type="SAM" id="Phobius"/>
    </source>
</evidence>
<organism evidence="2 3">
    <name type="scientific">Novosphingobium resinovorum</name>
    <dbReference type="NCBI Taxonomy" id="158500"/>
    <lineage>
        <taxon>Bacteria</taxon>
        <taxon>Pseudomonadati</taxon>
        <taxon>Pseudomonadota</taxon>
        <taxon>Alphaproteobacteria</taxon>
        <taxon>Sphingomonadales</taxon>
        <taxon>Sphingomonadaceae</taxon>
        <taxon>Novosphingobium</taxon>
    </lineage>
</organism>
<feature type="transmembrane region" description="Helical" evidence="1">
    <location>
        <begin position="6"/>
        <end position="23"/>
    </location>
</feature>